<sequence>MMDGRGGCCIARYGTGEVYDMSKMNRIMLRFRPIAPKPVTGVSTPEKAEVYVKSSGKGKRRYVRDNNSSNSSGSSSNGNDSSVQNKRCYRKRKASPEDKLVMKTLPLLPETPDRRDSPARESLSPPVERKEGKFNMPMWLSFVGNKNNNDNTSKSSDRTVLMAAEGSCVIVECVTDTWMVDGQLGSTDEERRRSLERDSCPGFISDGLGRVMWINGAYRRMMMVEDHDEDQDHEVVVWLMMKEERLREKVRTLTYPAFTCRVRLVQYDTCGKERSSLTLPCDVWRMDGGGFAWRLDVKAALCLGR</sequence>
<evidence type="ECO:0000256" key="1">
    <source>
        <dbReference type="SAM" id="MobiDB-lite"/>
    </source>
</evidence>
<proteinExistence type="predicted"/>
<gene>
    <name evidence="3" type="ORF">FSB_LOCUS14926</name>
</gene>
<organism evidence="3">
    <name type="scientific">Fagus sylvatica</name>
    <name type="common">Beechnut</name>
    <dbReference type="NCBI Taxonomy" id="28930"/>
    <lineage>
        <taxon>Eukaryota</taxon>
        <taxon>Viridiplantae</taxon>
        <taxon>Streptophyta</taxon>
        <taxon>Embryophyta</taxon>
        <taxon>Tracheophyta</taxon>
        <taxon>Spermatophyta</taxon>
        <taxon>Magnoliopsida</taxon>
        <taxon>eudicotyledons</taxon>
        <taxon>Gunneridae</taxon>
        <taxon>Pentapetalae</taxon>
        <taxon>rosids</taxon>
        <taxon>fabids</taxon>
        <taxon>Fagales</taxon>
        <taxon>Fagaceae</taxon>
        <taxon>Fagus</taxon>
    </lineage>
</organism>
<dbReference type="PANTHER" id="PTHR33595">
    <property type="entry name" value="VON WILLEBRAND FACTOR A DOMAIN PROTEIN"/>
    <property type="match status" value="1"/>
</dbReference>
<name>A0A2N9FJW5_FAGSY</name>
<dbReference type="EMBL" id="OIVN01000890">
    <property type="protein sequence ID" value="SPC87044.1"/>
    <property type="molecule type" value="Genomic_DNA"/>
</dbReference>
<protein>
    <recommendedName>
        <fullName evidence="2">DUF7950 domain-containing protein</fullName>
    </recommendedName>
</protein>
<evidence type="ECO:0000313" key="3">
    <source>
        <dbReference type="EMBL" id="SPC87044.1"/>
    </source>
</evidence>
<dbReference type="PANTHER" id="PTHR33595:SF7">
    <property type="entry name" value="OS12G0242500 PROTEIN"/>
    <property type="match status" value="1"/>
</dbReference>
<dbReference type="Pfam" id="PF25821">
    <property type="entry name" value="DUF7950"/>
    <property type="match status" value="1"/>
</dbReference>
<dbReference type="AlphaFoldDB" id="A0A2N9FJW5"/>
<feature type="compositionally biased region" description="Low complexity" evidence="1">
    <location>
        <begin position="65"/>
        <end position="82"/>
    </location>
</feature>
<feature type="domain" description="DUF7950" evidence="2">
    <location>
        <begin position="167"/>
        <end position="302"/>
    </location>
</feature>
<dbReference type="InterPro" id="IPR057710">
    <property type="entry name" value="DUF7950"/>
</dbReference>
<feature type="region of interest" description="Disordered" evidence="1">
    <location>
        <begin position="51"/>
        <end position="130"/>
    </location>
</feature>
<accession>A0A2N9FJW5</accession>
<evidence type="ECO:0000259" key="2">
    <source>
        <dbReference type="Pfam" id="PF25821"/>
    </source>
</evidence>
<reference evidence="3" key="1">
    <citation type="submission" date="2018-02" db="EMBL/GenBank/DDBJ databases">
        <authorList>
            <person name="Cohen D.B."/>
            <person name="Kent A.D."/>
        </authorList>
    </citation>
    <scope>NUCLEOTIDE SEQUENCE</scope>
</reference>